<sequence length="191" mass="21941">MLTASEYNRLLHSYQIAENQFVQQTNIYFDTPDFLLKAQGMGLRIRRFENSAEATLKVPQSVGLLEVTDALSLEEVNANVQSAQFVPEAKEVLAYLRALHISIENLQLIGQLTTKRAELSIPEGKLALDESWYSQQHDFELELEVPNATFSEEDFKQFLQRFGLPFRKTQNKIARAVHAQQKLHTDMEENQ</sequence>
<dbReference type="InterPro" id="IPR023577">
    <property type="entry name" value="CYTH_domain"/>
</dbReference>
<dbReference type="InterPro" id="IPR033469">
    <property type="entry name" value="CYTH-like_dom_sf"/>
</dbReference>
<evidence type="ECO:0000259" key="1">
    <source>
        <dbReference type="PROSITE" id="PS51707"/>
    </source>
</evidence>
<dbReference type="SMART" id="SM01118">
    <property type="entry name" value="CYTH"/>
    <property type="match status" value="1"/>
</dbReference>
<comment type="caution">
    <text evidence="2">The sequence shown here is derived from an EMBL/GenBank/DDBJ whole genome shotgun (WGS) entry which is preliminary data.</text>
</comment>
<dbReference type="STRING" id="249189.RV04_GL001760"/>
<reference evidence="2 3" key="1">
    <citation type="submission" date="2014-12" db="EMBL/GenBank/DDBJ databases">
        <title>Draft genome sequences of 29 type strains of Enterococci.</title>
        <authorList>
            <person name="Zhong Z."/>
            <person name="Sun Z."/>
            <person name="Liu W."/>
            <person name="Zhang W."/>
            <person name="Zhang H."/>
        </authorList>
    </citation>
    <scope>NUCLEOTIDE SEQUENCE [LARGE SCALE GENOMIC DNA]</scope>
    <source>
        <strain evidence="2 3">DSM 17122</strain>
    </source>
</reference>
<dbReference type="Pfam" id="PF01928">
    <property type="entry name" value="CYTH"/>
    <property type="match status" value="1"/>
</dbReference>
<gene>
    <name evidence="2" type="ORF">RV04_GL001760</name>
</gene>
<dbReference type="Gene3D" id="2.40.320.10">
    <property type="entry name" value="Hypothetical Protein Pfu-838710-001"/>
    <property type="match status" value="1"/>
</dbReference>
<evidence type="ECO:0000313" key="2">
    <source>
        <dbReference type="EMBL" id="OJG45994.1"/>
    </source>
</evidence>
<organism evidence="2 3">
    <name type="scientific">Enterococcus hermanniensis</name>
    <dbReference type="NCBI Taxonomy" id="249189"/>
    <lineage>
        <taxon>Bacteria</taxon>
        <taxon>Bacillati</taxon>
        <taxon>Bacillota</taxon>
        <taxon>Bacilli</taxon>
        <taxon>Lactobacillales</taxon>
        <taxon>Enterococcaceae</taxon>
        <taxon>Enterococcus</taxon>
    </lineage>
</organism>
<dbReference type="AlphaFoldDB" id="A0A1L8TPJ2"/>
<dbReference type="SUPFAM" id="SSF55154">
    <property type="entry name" value="CYTH-like phosphatases"/>
    <property type="match status" value="1"/>
</dbReference>
<proteinExistence type="predicted"/>
<accession>A0A1L8TPJ2</accession>
<dbReference type="EMBL" id="JXKQ01000004">
    <property type="protein sequence ID" value="OJG45994.1"/>
    <property type="molecule type" value="Genomic_DNA"/>
</dbReference>
<dbReference type="PIRSF" id="PIRSF012526">
    <property type="entry name" value="CYTH_UCP012526"/>
    <property type="match status" value="1"/>
</dbReference>
<keyword evidence="3" id="KW-1185">Reference proteome</keyword>
<protein>
    <recommendedName>
        <fullName evidence="1">CYTH domain-containing protein</fullName>
    </recommendedName>
</protein>
<dbReference type="InterPro" id="IPR009195">
    <property type="entry name" value="Uncharacterised_YjbK"/>
</dbReference>
<evidence type="ECO:0000313" key="3">
    <source>
        <dbReference type="Proteomes" id="UP000182077"/>
    </source>
</evidence>
<dbReference type="Proteomes" id="UP000182077">
    <property type="component" value="Unassembled WGS sequence"/>
</dbReference>
<name>A0A1L8TPJ2_9ENTE</name>
<dbReference type="CDD" id="cd07762">
    <property type="entry name" value="CYTH-like_Pase_1"/>
    <property type="match status" value="1"/>
</dbReference>
<feature type="domain" description="CYTH" evidence="1">
    <location>
        <begin position="1"/>
        <end position="183"/>
    </location>
</feature>
<dbReference type="PROSITE" id="PS51707">
    <property type="entry name" value="CYTH"/>
    <property type="match status" value="1"/>
</dbReference>